<sequence length="173" mass="19883">MGIYDCNNCHESCTNKSFYRCVECDFNLHLKCIPIPSGVMITQKHYHPLTLIDSVKEDNPLIHYLMDSNDKVDYSMDYYCDVCETPGNPKHHVYYCMECIYIAYAECIISKDDTAVKVLKYLNPRPEKEQRSSTEDHCGQAELDRGNGNGSERMETLPLELEALEEKHANEAS</sequence>
<dbReference type="Proteomes" id="UP001168877">
    <property type="component" value="Unassembled WGS sequence"/>
</dbReference>
<keyword evidence="3" id="KW-1185">Reference proteome</keyword>
<evidence type="ECO:0008006" key="4">
    <source>
        <dbReference type="Google" id="ProtNLM"/>
    </source>
</evidence>
<dbReference type="PANTHER" id="PTHR46288:SF86">
    <property type="entry name" value="PHORBOL-ESTER_DAG-TYPE DOMAIN-CONTAINING PROTEIN"/>
    <property type="match status" value="1"/>
</dbReference>
<feature type="region of interest" description="Disordered" evidence="1">
    <location>
        <begin position="125"/>
        <end position="156"/>
    </location>
</feature>
<dbReference type="EMBL" id="JAUESC010000003">
    <property type="protein sequence ID" value="KAK0601936.1"/>
    <property type="molecule type" value="Genomic_DNA"/>
</dbReference>
<gene>
    <name evidence="2" type="ORF">LWI29_028896</name>
</gene>
<evidence type="ECO:0000313" key="3">
    <source>
        <dbReference type="Proteomes" id="UP001168877"/>
    </source>
</evidence>
<evidence type="ECO:0000256" key="1">
    <source>
        <dbReference type="SAM" id="MobiDB-lite"/>
    </source>
</evidence>
<comment type="caution">
    <text evidence="2">The sequence shown here is derived from an EMBL/GenBank/DDBJ whole genome shotgun (WGS) entry which is preliminary data.</text>
</comment>
<proteinExistence type="predicted"/>
<reference evidence="2" key="1">
    <citation type="journal article" date="2022" name="Plant J.">
        <title>Strategies of tolerance reflected in two North American maple genomes.</title>
        <authorList>
            <person name="McEvoy S.L."/>
            <person name="Sezen U.U."/>
            <person name="Trouern-Trend A."/>
            <person name="McMahon S.M."/>
            <person name="Schaberg P.G."/>
            <person name="Yang J."/>
            <person name="Wegrzyn J.L."/>
            <person name="Swenson N.G."/>
        </authorList>
    </citation>
    <scope>NUCLEOTIDE SEQUENCE</scope>
    <source>
        <strain evidence="2">NS2018</strain>
    </source>
</reference>
<accession>A0AA39SNJ7</accession>
<protein>
    <recommendedName>
        <fullName evidence="4">DC1 domain-containing protein</fullName>
    </recommendedName>
</protein>
<dbReference type="AlphaFoldDB" id="A0AA39SNJ7"/>
<organism evidence="2 3">
    <name type="scientific">Acer saccharum</name>
    <name type="common">Sugar maple</name>
    <dbReference type="NCBI Taxonomy" id="4024"/>
    <lineage>
        <taxon>Eukaryota</taxon>
        <taxon>Viridiplantae</taxon>
        <taxon>Streptophyta</taxon>
        <taxon>Embryophyta</taxon>
        <taxon>Tracheophyta</taxon>
        <taxon>Spermatophyta</taxon>
        <taxon>Magnoliopsida</taxon>
        <taxon>eudicotyledons</taxon>
        <taxon>Gunneridae</taxon>
        <taxon>Pentapetalae</taxon>
        <taxon>rosids</taxon>
        <taxon>malvids</taxon>
        <taxon>Sapindales</taxon>
        <taxon>Sapindaceae</taxon>
        <taxon>Hippocastanoideae</taxon>
        <taxon>Acereae</taxon>
        <taxon>Acer</taxon>
    </lineage>
</organism>
<dbReference type="SUPFAM" id="SSF57889">
    <property type="entry name" value="Cysteine-rich domain"/>
    <property type="match status" value="1"/>
</dbReference>
<reference evidence="2" key="2">
    <citation type="submission" date="2023-06" db="EMBL/GenBank/DDBJ databases">
        <authorList>
            <person name="Swenson N.G."/>
            <person name="Wegrzyn J.L."/>
            <person name="Mcevoy S.L."/>
        </authorList>
    </citation>
    <scope>NUCLEOTIDE SEQUENCE</scope>
    <source>
        <strain evidence="2">NS2018</strain>
        <tissue evidence="2">Leaf</tissue>
    </source>
</reference>
<feature type="compositionally biased region" description="Basic and acidic residues" evidence="1">
    <location>
        <begin position="125"/>
        <end position="145"/>
    </location>
</feature>
<dbReference type="PANTHER" id="PTHR46288">
    <property type="entry name" value="PHORBOL-ESTER/DAG-TYPE DOMAIN-CONTAINING PROTEIN"/>
    <property type="match status" value="1"/>
</dbReference>
<evidence type="ECO:0000313" key="2">
    <source>
        <dbReference type="EMBL" id="KAK0601936.1"/>
    </source>
</evidence>
<dbReference type="InterPro" id="IPR046349">
    <property type="entry name" value="C1-like_sf"/>
</dbReference>
<name>A0AA39SNJ7_ACESA</name>